<keyword evidence="3" id="KW-1185">Reference proteome</keyword>
<proteinExistence type="predicted"/>
<protein>
    <recommendedName>
        <fullName evidence="1">SigF-like NTF2-like domain-containing protein</fullName>
    </recommendedName>
</protein>
<dbReference type="Pfam" id="PF24840">
    <property type="entry name" value="NTF2_SigF"/>
    <property type="match status" value="1"/>
</dbReference>
<dbReference type="AlphaFoldDB" id="A0A397SKS3"/>
<feature type="domain" description="SigF-like NTF2-like" evidence="1">
    <location>
        <begin position="27"/>
        <end position="195"/>
    </location>
</feature>
<evidence type="ECO:0000259" key="1">
    <source>
        <dbReference type="Pfam" id="PF24840"/>
    </source>
</evidence>
<organism evidence="2 3">
    <name type="scientific">Glomus cerebriforme</name>
    <dbReference type="NCBI Taxonomy" id="658196"/>
    <lineage>
        <taxon>Eukaryota</taxon>
        <taxon>Fungi</taxon>
        <taxon>Fungi incertae sedis</taxon>
        <taxon>Mucoromycota</taxon>
        <taxon>Glomeromycotina</taxon>
        <taxon>Glomeromycetes</taxon>
        <taxon>Glomerales</taxon>
        <taxon>Glomeraceae</taxon>
        <taxon>Glomus</taxon>
    </lineage>
</organism>
<accession>A0A397SKS3</accession>
<evidence type="ECO:0000313" key="3">
    <source>
        <dbReference type="Proteomes" id="UP000265703"/>
    </source>
</evidence>
<dbReference type="InterPro" id="IPR057514">
    <property type="entry name" value="NTF2_SigF"/>
</dbReference>
<name>A0A397SKS3_9GLOM</name>
<sequence length="207" mass="24032">MSILAPMPMPVPTLPTIIYYNANTNIKEIAKYVHSNLFSKRKDSQKDVIETYYDANAVFENPILLVESHNRIINQFLLPSTLFYSITPEIQSITNSEIAGNHHLVCIDALIRYRLPIRFPCLRLIFSKNNKCLNNEVTLRVISRFEFNEQRKIVRHEDIWSLKDLIESLPIIGFLYVEIARKLAGMITGCVVIVAKEMVHAWKEWEI</sequence>
<reference evidence="2 3" key="1">
    <citation type="submission" date="2018-06" db="EMBL/GenBank/DDBJ databases">
        <title>Comparative genomics reveals the genomic features of Rhizophagus irregularis, R. cerebriforme, R. diaphanum and Gigaspora rosea, and their symbiotic lifestyle signature.</title>
        <authorList>
            <person name="Morin E."/>
            <person name="San Clemente H."/>
            <person name="Chen E.C.H."/>
            <person name="De La Providencia I."/>
            <person name="Hainaut M."/>
            <person name="Kuo A."/>
            <person name="Kohler A."/>
            <person name="Murat C."/>
            <person name="Tang N."/>
            <person name="Roy S."/>
            <person name="Loubradou J."/>
            <person name="Henrissat B."/>
            <person name="Grigoriev I.V."/>
            <person name="Corradi N."/>
            <person name="Roux C."/>
            <person name="Martin F.M."/>
        </authorList>
    </citation>
    <scope>NUCLEOTIDE SEQUENCE [LARGE SCALE GENOMIC DNA]</scope>
    <source>
        <strain evidence="2 3">DAOM 227022</strain>
    </source>
</reference>
<evidence type="ECO:0000313" key="2">
    <source>
        <dbReference type="EMBL" id="RIA83411.1"/>
    </source>
</evidence>
<comment type="caution">
    <text evidence="2">The sequence shown here is derived from an EMBL/GenBank/DDBJ whole genome shotgun (WGS) entry which is preliminary data.</text>
</comment>
<dbReference type="EMBL" id="QKYT01000574">
    <property type="protein sequence ID" value="RIA83411.1"/>
    <property type="molecule type" value="Genomic_DNA"/>
</dbReference>
<dbReference type="Proteomes" id="UP000265703">
    <property type="component" value="Unassembled WGS sequence"/>
</dbReference>
<gene>
    <name evidence="2" type="ORF">C1645_809237</name>
</gene>
<dbReference type="OrthoDB" id="9995831at2759"/>